<sequence length="115" mass="13306">MKVSLELNNVEPGLLDSIVRLVGDNQVEFDMTEEVEASLEEIILDPSYLYQIDGEYYSIVDIEQEVQIVVFSDVYANVRTFFLDTLQFYNIKRMADPSLLDKFLEKQIELDSGLE</sequence>
<proteinExistence type="predicted"/>
<name>A0A249XXQ4_9CAUD</name>
<accession>A0A249XXQ4</accession>
<protein>
    <submittedName>
        <fullName evidence="1">Uncharacterized protein</fullName>
    </submittedName>
</protein>
<evidence type="ECO:0000313" key="2">
    <source>
        <dbReference type="Proteomes" id="UP000260005"/>
    </source>
</evidence>
<reference evidence="1 2" key="1">
    <citation type="submission" date="2017-04" db="EMBL/GenBank/DDBJ databases">
        <title>Complete Genome Sequence of Lytic Bacteriophage EF1 Infecting Enterococcus faecalis Isolates.</title>
        <authorList>
            <person name="Kim D."/>
            <person name="Kim Y.J."/>
            <person name="Han B.K."/>
            <person name="Kim H."/>
        </authorList>
    </citation>
    <scope>NUCLEOTIDE SEQUENCE [LARGE SCALE GENOMIC DNA]</scope>
</reference>
<dbReference type="EMBL" id="MF001358">
    <property type="protein sequence ID" value="ASZ76748.1"/>
    <property type="molecule type" value="Genomic_DNA"/>
</dbReference>
<organism evidence="1 2">
    <name type="scientific">Enterococcus phage EF1</name>
    <dbReference type="NCBI Taxonomy" id="2025813"/>
    <lineage>
        <taxon>Viruses</taxon>
        <taxon>Duplodnaviria</taxon>
        <taxon>Heunggongvirae</taxon>
        <taxon>Uroviricota</taxon>
        <taxon>Caudoviricetes</taxon>
    </lineage>
</organism>
<dbReference type="Proteomes" id="UP000260005">
    <property type="component" value="Segment"/>
</dbReference>
<keyword evidence="2" id="KW-1185">Reference proteome</keyword>
<evidence type="ECO:0000313" key="1">
    <source>
        <dbReference type="EMBL" id="ASZ76748.1"/>
    </source>
</evidence>